<dbReference type="AlphaFoldDB" id="A0A0E3M8K8"/>
<keyword evidence="2" id="KW-1185">Reference proteome</keyword>
<dbReference type="RefSeq" id="WP_158407964.1">
    <property type="nucleotide sequence ID" value="NZ_CP009933.1"/>
</dbReference>
<dbReference type="HOGENOM" id="CLU_3024100_0_0_9"/>
<accession>A0A0E3M8K8</accession>
<evidence type="ECO:0000313" key="2">
    <source>
        <dbReference type="Proteomes" id="UP000033115"/>
    </source>
</evidence>
<gene>
    <name evidence="1" type="ORF">CSCA_1372</name>
</gene>
<dbReference type="KEGG" id="csq:CSCA_1372"/>
<sequence length="55" mass="6624">MGRKGNDIKVVVMNPEKISHMEETLTKLLYEEYMKQISEEDFRKIFGKQYPKKED</sequence>
<organism evidence="1 2">
    <name type="scientific">Clostridium scatologenes</name>
    <dbReference type="NCBI Taxonomy" id="1548"/>
    <lineage>
        <taxon>Bacteria</taxon>
        <taxon>Bacillati</taxon>
        <taxon>Bacillota</taxon>
        <taxon>Clostridia</taxon>
        <taxon>Eubacteriales</taxon>
        <taxon>Clostridiaceae</taxon>
        <taxon>Clostridium</taxon>
    </lineage>
</organism>
<protein>
    <submittedName>
        <fullName evidence="1">Uncharacterized protein</fullName>
    </submittedName>
</protein>
<dbReference type="Proteomes" id="UP000033115">
    <property type="component" value="Chromosome"/>
</dbReference>
<name>A0A0E3M8K8_CLOSL</name>
<reference evidence="1 2" key="1">
    <citation type="journal article" date="2015" name="J. Biotechnol.">
        <title>Complete genome sequence of a malodorant-producing acetogen, Clostridium scatologenes ATCC 25775(T).</title>
        <authorList>
            <person name="Zhu Z."/>
            <person name="Guo T."/>
            <person name="Zheng H."/>
            <person name="Song T."/>
            <person name="Ouyang P."/>
            <person name="Xie J."/>
        </authorList>
    </citation>
    <scope>NUCLEOTIDE SEQUENCE [LARGE SCALE GENOMIC DNA]</scope>
    <source>
        <strain evidence="1 2">ATCC 25775</strain>
    </source>
</reference>
<proteinExistence type="predicted"/>
<evidence type="ECO:0000313" key="1">
    <source>
        <dbReference type="EMBL" id="AKA68497.1"/>
    </source>
</evidence>
<dbReference type="EMBL" id="CP009933">
    <property type="protein sequence ID" value="AKA68497.1"/>
    <property type="molecule type" value="Genomic_DNA"/>
</dbReference>
<dbReference type="STRING" id="1548.CSCA_1372"/>